<dbReference type="RefSeq" id="WP_089245767.1">
    <property type="nucleotide sequence ID" value="NZ_FZPH01000002.1"/>
</dbReference>
<dbReference type="PROSITE" id="PS50022">
    <property type="entry name" value="FA58C_3"/>
    <property type="match status" value="1"/>
</dbReference>
<dbReference type="Gene3D" id="2.60.120.260">
    <property type="entry name" value="Galactose-binding domain-like"/>
    <property type="match status" value="1"/>
</dbReference>
<feature type="domain" description="F5/8 type C" evidence="2">
    <location>
        <begin position="35"/>
        <end position="172"/>
    </location>
</feature>
<evidence type="ECO:0000256" key="1">
    <source>
        <dbReference type="SAM" id="MobiDB-lite"/>
    </source>
</evidence>
<dbReference type="Pfam" id="PF22633">
    <property type="entry name" value="F5_F8_type_C_2"/>
    <property type="match status" value="1"/>
</dbReference>
<keyword evidence="4" id="KW-1185">Reference proteome</keyword>
<sequence>MRSRPPSAHRSSRSRRFTKAGIGLALAGLVGWFAVGQLHLAGAEETVLSQGKPVLASSSEGRAFPAEAAVDGDTKTRWSSTFSDPQWLQVDLGAPAAIEKIALNWERASAKAYELQLSDDAKTWTTVYKTATGPGGNETHSVSGTGRYVRMYGTVRSGGYGYSLFEFQVFGKAAGSGSGDQPTTAPTTSAPNDPSSSASPTTEPSTSTSPSTGTPGNSGGGTNQAGWIMAPNPVTNVKPSHAIPPNKGGFHEFQANCTVSRTNLGDDPIVFPNLPGAAHMHTFMGNTTTNAKSTIESLSKGQTTCKAKGDLSAYWMPTLYNGDTAVNPEGLQTIYYKSGVYDYRSVRPFPKGLRFVVGNAKNTDADKFLAATEEGFECGDSYKNKNIPKTCPTERSVKLNIRYQAPSCWDGLHLDSPDHQSHMAYPIDTHTASGVVCPDSHPVAVPKLEFKMAWPVNGDMSKVKFSSGAGPTFHYDFINNWDDRTLAAMINGCIVAARQCDPQGHDGRDDQQPAPYVLNKDYLLP</sequence>
<name>A0A239IVZ3_9ACTN</name>
<dbReference type="PANTHER" id="PTHR43662">
    <property type="match status" value="1"/>
</dbReference>
<dbReference type="OrthoDB" id="581239at2"/>
<gene>
    <name evidence="3" type="ORF">SAMN05421812_102603</name>
</gene>
<dbReference type="Pfam" id="PF09362">
    <property type="entry name" value="DUF1996"/>
    <property type="match status" value="1"/>
</dbReference>
<accession>A0A239IVZ3</accession>
<evidence type="ECO:0000259" key="2">
    <source>
        <dbReference type="PROSITE" id="PS50022"/>
    </source>
</evidence>
<feature type="compositionally biased region" description="Low complexity" evidence="1">
    <location>
        <begin position="182"/>
        <end position="215"/>
    </location>
</feature>
<proteinExistence type="predicted"/>
<feature type="region of interest" description="Disordered" evidence="1">
    <location>
        <begin position="502"/>
        <end position="525"/>
    </location>
</feature>
<dbReference type="PANTHER" id="PTHR43662:SF3">
    <property type="entry name" value="DOMAIN PROTEIN, PUTATIVE (AFU_ORTHOLOGUE AFUA_6G11970)-RELATED"/>
    <property type="match status" value="1"/>
</dbReference>
<dbReference type="InterPro" id="IPR000421">
    <property type="entry name" value="FA58C"/>
</dbReference>
<evidence type="ECO:0000313" key="4">
    <source>
        <dbReference type="Proteomes" id="UP000198362"/>
    </source>
</evidence>
<dbReference type="EMBL" id="FZPH01000002">
    <property type="protein sequence ID" value="SNS97936.1"/>
    <property type="molecule type" value="Genomic_DNA"/>
</dbReference>
<evidence type="ECO:0000313" key="3">
    <source>
        <dbReference type="EMBL" id="SNS97936.1"/>
    </source>
</evidence>
<dbReference type="AlphaFoldDB" id="A0A239IVZ3"/>
<organism evidence="3 4">
    <name type="scientific">Asanoa hainanensis</name>
    <dbReference type="NCBI Taxonomy" id="560556"/>
    <lineage>
        <taxon>Bacteria</taxon>
        <taxon>Bacillati</taxon>
        <taxon>Actinomycetota</taxon>
        <taxon>Actinomycetes</taxon>
        <taxon>Micromonosporales</taxon>
        <taxon>Micromonosporaceae</taxon>
        <taxon>Asanoa</taxon>
    </lineage>
</organism>
<dbReference type="InterPro" id="IPR018535">
    <property type="entry name" value="DUF1996"/>
</dbReference>
<protein>
    <submittedName>
        <fullName evidence="3">F5/8 type C domain-containing protein</fullName>
    </submittedName>
</protein>
<dbReference type="InterPro" id="IPR008979">
    <property type="entry name" value="Galactose-bd-like_sf"/>
</dbReference>
<reference evidence="3 4" key="1">
    <citation type="submission" date="2017-06" db="EMBL/GenBank/DDBJ databases">
        <authorList>
            <person name="Kim H.J."/>
            <person name="Triplett B.A."/>
        </authorList>
    </citation>
    <scope>NUCLEOTIDE SEQUENCE [LARGE SCALE GENOMIC DNA]</scope>
    <source>
        <strain evidence="3 4">CGMCC 4.5593</strain>
    </source>
</reference>
<dbReference type="SUPFAM" id="SSF49785">
    <property type="entry name" value="Galactose-binding domain-like"/>
    <property type="match status" value="1"/>
</dbReference>
<dbReference type="Proteomes" id="UP000198362">
    <property type="component" value="Unassembled WGS sequence"/>
</dbReference>
<feature type="region of interest" description="Disordered" evidence="1">
    <location>
        <begin position="174"/>
        <end position="234"/>
    </location>
</feature>